<gene>
    <name evidence="1" type="ORF">JCM15548_14792</name>
</gene>
<protein>
    <recommendedName>
        <fullName evidence="3">Lipoprotein</fullName>
    </recommendedName>
</protein>
<name>A0A0E9LRQ7_9BACT</name>
<comment type="caution">
    <text evidence="1">The sequence shown here is derived from an EMBL/GenBank/DDBJ whole genome shotgun (WGS) entry which is preliminary data.</text>
</comment>
<sequence>MKKTTYILLIVMTSLFSCKNENQGEKLTDRLIGVRWENSDLDFVGFDSTLIYVPIKDMYPTTCAFKYSVKSDTLIIINKTVNAYNLVDFQDTISYLKIKAEKGSVKLELLNNGAKELFNGFENFTFYNSNTIDRYSYYKEKDTACLEQINKAKEEIQNGIFVLCIHPRWPFRQEKEFVELLEKYGIKYKDLGPPPDVLPIERNCYRETMDYYIQKRFGKAFIDSLIKEADMLMVYNNRSEYIDYYACDERPHLPNSRPSYNDNMSAEVDLPIKKFRKEWKSSDGEDMFAVYRPFMDIGFHIDTTGEISNFHLNFFNPELDWNEKYKDQLFKLGVKRIKEDSIWIPGKILGIKVRTNNNVRIHFERKDK</sequence>
<evidence type="ECO:0000313" key="2">
    <source>
        <dbReference type="Proteomes" id="UP000032900"/>
    </source>
</evidence>
<evidence type="ECO:0000313" key="1">
    <source>
        <dbReference type="EMBL" id="GAO27914.1"/>
    </source>
</evidence>
<organism evidence="1 2">
    <name type="scientific">Geofilum rubicundum JCM 15548</name>
    <dbReference type="NCBI Taxonomy" id="1236989"/>
    <lineage>
        <taxon>Bacteria</taxon>
        <taxon>Pseudomonadati</taxon>
        <taxon>Bacteroidota</taxon>
        <taxon>Bacteroidia</taxon>
        <taxon>Marinilabiliales</taxon>
        <taxon>Marinilabiliaceae</taxon>
        <taxon>Geofilum</taxon>
    </lineage>
</organism>
<accession>A0A0E9LRQ7</accession>
<evidence type="ECO:0008006" key="3">
    <source>
        <dbReference type="Google" id="ProtNLM"/>
    </source>
</evidence>
<dbReference type="PROSITE" id="PS51257">
    <property type="entry name" value="PROKAR_LIPOPROTEIN"/>
    <property type="match status" value="1"/>
</dbReference>
<dbReference type="AlphaFoldDB" id="A0A0E9LRQ7"/>
<reference evidence="1 2" key="1">
    <citation type="journal article" date="2015" name="Microbes Environ.">
        <title>Distribution and evolution of nitrogen fixation genes in the phylum bacteroidetes.</title>
        <authorList>
            <person name="Inoue J."/>
            <person name="Oshima K."/>
            <person name="Suda W."/>
            <person name="Sakamoto M."/>
            <person name="Iino T."/>
            <person name="Noda S."/>
            <person name="Hongoh Y."/>
            <person name="Hattori M."/>
            <person name="Ohkuma M."/>
        </authorList>
    </citation>
    <scope>NUCLEOTIDE SEQUENCE [LARGE SCALE GENOMIC DNA]</scope>
    <source>
        <strain evidence="1">JCM 15548</strain>
    </source>
</reference>
<keyword evidence="2" id="KW-1185">Reference proteome</keyword>
<dbReference type="EMBL" id="BAZW01000156">
    <property type="protein sequence ID" value="GAO27914.1"/>
    <property type="molecule type" value="Genomic_DNA"/>
</dbReference>
<dbReference type="Proteomes" id="UP000032900">
    <property type="component" value="Unassembled WGS sequence"/>
</dbReference>
<proteinExistence type="predicted"/>